<feature type="signal peptide" evidence="3">
    <location>
        <begin position="1"/>
        <end position="21"/>
    </location>
</feature>
<keyword evidence="3" id="KW-0732">Signal</keyword>
<comment type="subcellular location">
    <subcellularLocation>
        <location evidence="1">Plastid</location>
    </subcellularLocation>
</comment>
<organism evidence="5">
    <name type="scientific">Ditylum brightwellii</name>
    <dbReference type="NCBI Taxonomy" id="49249"/>
    <lineage>
        <taxon>Eukaryota</taxon>
        <taxon>Sar</taxon>
        <taxon>Stramenopiles</taxon>
        <taxon>Ochrophyta</taxon>
        <taxon>Bacillariophyta</taxon>
        <taxon>Mediophyceae</taxon>
        <taxon>Lithodesmiophycidae</taxon>
        <taxon>Lithodesmiales</taxon>
        <taxon>Lithodesmiaceae</taxon>
        <taxon>Ditylum</taxon>
    </lineage>
</organism>
<reference evidence="5" key="1">
    <citation type="submission" date="2021-01" db="EMBL/GenBank/DDBJ databases">
        <authorList>
            <person name="Corre E."/>
            <person name="Pelletier E."/>
            <person name="Niang G."/>
            <person name="Scheremetjew M."/>
            <person name="Finn R."/>
            <person name="Kale V."/>
            <person name="Holt S."/>
            <person name="Cochrane G."/>
            <person name="Meng A."/>
            <person name="Brown T."/>
            <person name="Cohen L."/>
        </authorList>
    </citation>
    <scope>NUCLEOTIDE SEQUENCE</scope>
    <source>
        <strain evidence="5">Pop2</strain>
    </source>
</reference>
<protein>
    <recommendedName>
        <fullName evidence="4">Plastid lipid-associated protein/fibrillin conserved domain-containing protein</fullName>
    </recommendedName>
</protein>
<accession>A0A6U3SEN8</accession>
<dbReference type="GO" id="GO:0009536">
    <property type="term" value="C:plastid"/>
    <property type="evidence" value="ECO:0007669"/>
    <property type="project" value="UniProtKB-SubCell"/>
</dbReference>
<dbReference type="EMBL" id="HBGN01015254">
    <property type="protein sequence ID" value="CAD9327612.1"/>
    <property type="molecule type" value="Transcribed_RNA"/>
</dbReference>
<evidence type="ECO:0000256" key="1">
    <source>
        <dbReference type="ARBA" id="ARBA00004474"/>
    </source>
</evidence>
<dbReference type="PANTHER" id="PTHR31906">
    <property type="entry name" value="PLASTID-LIPID-ASSOCIATED PROTEIN 4, CHLOROPLASTIC-RELATED"/>
    <property type="match status" value="1"/>
</dbReference>
<dbReference type="Pfam" id="PF04755">
    <property type="entry name" value="PAP_fibrillin"/>
    <property type="match status" value="1"/>
</dbReference>
<evidence type="ECO:0000256" key="3">
    <source>
        <dbReference type="SAM" id="SignalP"/>
    </source>
</evidence>
<feature type="chain" id="PRO_5030160141" description="Plastid lipid-associated protein/fibrillin conserved domain-containing protein" evidence="3">
    <location>
        <begin position="22"/>
        <end position="306"/>
    </location>
</feature>
<proteinExistence type="predicted"/>
<dbReference type="InterPro" id="IPR006843">
    <property type="entry name" value="PAP/fibrillin_dom"/>
</dbReference>
<evidence type="ECO:0000313" key="5">
    <source>
        <dbReference type="EMBL" id="CAD9327612.1"/>
    </source>
</evidence>
<feature type="domain" description="Plastid lipid-associated protein/fibrillin conserved" evidence="4">
    <location>
        <begin position="82"/>
        <end position="253"/>
    </location>
</feature>
<keyword evidence="2" id="KW-0934">Plastid</keyword>
<dbReference type="InterPro" id="IPR039633">
    <property type="entry name" value="PAP"/>
</dbReference>
<sequence length="306" mass="33715">MTRPILVFLLAWQLFHRTGHALVSFHETSRRDAIQLVGWLASTSVPHPAKASSSITSTDAQNLLALIPKRNFDAPATNATISAELTSQIESLAASMENHQSNNAQSPLLRGNWRLLYSNGAEITNLATNLPLGFQLGKTVQPIGNDVFENRGTLDHPLKLAHWQTNVIGDVRVAPAGSLNAAGVKNDRGNRVDVDFRVLVFVLDEVFGRPVRFQKILIPRPLAKGKPQPANDITYLDKTLRIVRGGDGALFIFQRENDVKLLTAEERNLLLGSSATSKQERIDVGIGMAEKSSSPELQFLFQERKQ</sequence>
<evidence type="ECO:0000256" key="2">
    <source>
        <dbReference type="ARBA" id="ARBA00022640"/>
    </source>
</evidence>
<dbReference type="AlphaFoldDB" id="A0A6U3SEN8"/>
<evidence type="ECO:0000259" key="4">
    <source>
        <dbReference type="Pfam" id="PF04755"/>
    </source>
</evidence>
<gene>
    <name evidence="5" type="ORF">DBRI1063_LOCUS9785</name>
</gene>
<name>A0A6U3SEN8_9STRA</name>